<evidence type="ECO:0000313" key="2">
    <source>
        <dbReference type="EMBL" id="WDE07245.1"/>
    </source>
</evidence>
<sequence length="179" mass="20891">MRVNRWTSLLISLAFTINAGAGLTAGKHMHKAEEEAEQHQFSKANRYDFDGEQYWYYKMMEKVTNESVTNGTLLGEIQERDRKIYFQLPQKEAEDTGKRNKGYTMAVAKIVAFLEPGFLPANDANKKYMVSLKKILQRNTRLPDRIIEDHSRLSLWFSRNKDRLMWSEKAQQLVIGELK</sequence>
<feature type="chain" id="PRO_5042195562" evidence="1">
    <location>
        <begin position="22"/>
        <end position="179"/>
    </location>
</feature>
<organism evidence="2 3">
    <name type="scientific">Thalassomonas viridans</name>
    <dbReference type="NCBI Taxonomy" id="137584"/>
    <lineage>
        <taxon>Bacteria</taxon>
        <taxon>Pseudomonadati</taxon>
        <taxon>Pseudomonadota</taxon>
        <taxon>Gammaproteobacteria</taxon>
        <taxon>Alteromonadales</taxon>
        <taxon>Colwelliaceae</taxon>
        <taxon>Thalassomonas</taxon>
    </lineage>
</organism>
<reference evidence="2 3" key="1">
    <citation type="journal article" date="2015" name="Genome Announc.">
        <title>Draft Genome Sequences of Marine Isolates of Thalassomonas viridans and Thalassomonas actiniarum.</title>
        <authorList>
            <person name="Olonade I."/>
            <person name="van Zyl L.J."/>
            <person name="Trindade M."/>
        </authorList>
    </citation>
    <scope>NUCLEOTIDE SEQUENCE [LARGE SCALE GENOMIC DNA]</scope>
    <source>
        <strain evidence="2 3">XOM25</strain>
    </source>
</reference>
<protein>
    <submittedName>
        <fullName evidence="2">Uncharacterized protein</fullName>
    </submittedName>
</protein>
<dbReference type="RefSeq" id="WP_044840687.1">
    <property type="nucleotide sequence ID" value="NZ_CP059733.1"/>
</dbReference>
<accession>A0AAF0CBL3</accession>
<name>A0AAF0CBL3_9GAMM</name>
<reference evidence="2 3" key="2">
    <citation type="journal article" date="2022" name="Mar. Drugs">
        <title>Bioassay-Guided Fractionation Leads to the Detection of Cholic Acid Generated by the Rare Thalassomonas sp.</title>
        <authorList>
            <person name="Pheiffer F."/>
            <person name="Schneider Y.K."/>
            <person name="Hansen E.H."/>
            <person name="Andersen J.H."/>
            <person name="Isaksson J."/>
            <person name="Busche T."/>
            <person name="R C."/>
            <person name="Kalinowski J."/>
            <person name="Zyl L.V."/>
            <person name="Trindade M."/>
        </authorList>
    </citation>
    <scope>NUCLEOTIDE SEQUENCE [LARGE SCALE GENOMIC DNA]</scope>
    <source>
        <strain evidence="2 3">XOM25</strain>
    </source>
</reference>
<keyword evidence="3" id="KW-1185">Reference proteome</keyword>
<dbReference type="Proteomes" id="UP000032352">
    <property type="component" value="Chromosome"/>
</dbReference>
<dbReference type="AlphaFoldDB" id="A0AAF0CBL3"/>
<proteinExistence type="predicted"/>
<dbReference type="EMBL" id="CP059733">
    <property type="protein sequence ID" value="WDE07245.1"/>
    <property type="molecule type" value="Genomic_DNA"/>
</dbReference>
<dbReference type="KEGG" id="tvd:SG34_010345"/>
<evidence type="ECO:0000256" key="1">
    <source>
        <dbReference type="SAM" id="SignalP"/>
    </source>
</evidence>
<gene>
    <name evidence="2" type="ORF">SG34_010345</name>
</gene>
<evidence type="ECO:0000313" key="3">
    <source>
        <dbReference type="Proteomes" id="UP000032352"/>
    </source>
</evidence>
<feature type="signal peptide" evidence="1">
    <location>
        <begin position="1"/>
        <end position="21"/>
    </location>
</feature>
<keyword evidence="1" id="KW-0732">Signal</keyword>